<organism evidence="4">
    <name type="scientific">Medioppia subpectinata</name>
    <dbReference type="NCBI Taxonomy" id="1979941"/>
    <lineage>
        <taxon>Eukaryota</taxon>
        <taxon>Metazoa</taxon>
        <taxon>Ecdysozoa</taxon>
        <taxon>Arthropoda</taxon>
        <taxon>Chelicerata</taxon>
        <taxon>Arachnida</taxon>
        <taxon>Acari</taxon>
        <taxon>Acariformes</taxon>
        <taxon>Sarcoptiformes</taxon>
        <taxon>Oribatida</taxon>
        <taxon>Brachypylina</taxon>
        <taxon>Oppioidea</taxon>
        <taxon>Oppiidae</taxon>
        <taxon>Medioppia</taxon>
    </lineage>
</organism>
<proteinExistence type="inferred from homology"/>
<dbReference type="Proteomes" id="UP000759131">
    <property type="component" value="Unassembled WGS sequence"/>
</dbReference>
<keyword evidence="5" id="KW-1185">Reference proteome</keyword>
<dbReference type="CDD" id="cd00190">
    <property type="entry name" value="Tryp_SPc"/>
    <property type="match status" value="1"/>
</dbReference>
<dbReference type="PRINTS" id="PR00722">
    <property type="entry name" value="CHYMOTRYPSIN"/>
</dbReference>
<dbReference type="PROSITE" id="PS00134">
    <property type="entry name" value="TRYPSIN_HIS"/>
    <property type="match status" value="2"/>
</dbReference>
<comment type="similarity">
    <text evidence="2">Belongs to the peptidase S1 family. CLIP subfamily.</text>
</comment>
<dbReference type="SUPFAM" id="SSF50494">
    <property type="entry name" value="Trypsin-like serine proteases"/>
    <property type="match status" value="2"/>
</dbReference>
<dbReference type="Gene3D" id="2.40.10.10">
    <property type="entry name" value="Trypsin-like serine proteases"/>
    <property type="match status" value="3"/>
</dbReference>
<dbReference type="InterPro" id="IPR001254">
    <property type="entry name" value="Trypsin_dom"/>
</dbReference>
<dbReference type="InterPro" id="IPR009003">
    <property type="entry name" value="Peptidase_S1_PA"/>
</dbReference>
<dbReference type="GO" id="GO:0006508">
    <property type="term" value="P:proteolysis"/>
    <property type="evidence" value="ECO:0007669"/>
    <property type="project" value="InterPro"/>
</dbReference>
<keyword evidence="1" id="KW-1015">Disulfide bond</keyword>
<evidence type="ECO:0000313" key="5">
    <source>
        <dbReference type="Proteomes" id="UP000759131"/>
    </source>
</evidence>
<dbReference type="InterPro" id="IPR051487">
    <property type="entry name" value="Ser/Thr_Proteases_Immune/Dev"/>
</dbReference>
<dbReference type="EMBL" id="CAJPIZ010003670">
    <property type="protein sequence ID" value="CAG2106653.1"/>
    <property type="molecule type" value="Genomic_DNA"/>
</dbReference>
<evidence type="ECO:0000313" key="4">
    <source>
        <dbReference type="EMBL" id="CAD7626223.1"/>
    </source>
</evidence>
<dbReference type="EMBL" id="OC858245">
    <property type="protein sequence ID" value="CAD7626223.1"/>
    <property type="molecule type" value="Genomic_DNA"/>
</dbReference>
<gene>
    <name evidence="4" type="ORF">OSB1V03_LOCUS6656</name>
</gene>
<feature type="non-terminal residue" evidence="4">
    <location>
        <position position="1"/>
    </location>
</feature>
<sequence length="442" mass="49108">MILMPVITSGCKRIVNYKDTDQISNRIVGGRDASIEQIPWMASLYVKNMGHCGATIIDERWILTAAHCLRPNVNKNDITVRIGSSDKLRGGRLLGVKAVYIHPEFNHIVMQSLQSISNDIALIELKTSIKYDMSSANRVCLPINAGLIDMYGFKALLSGWGRTDGNRPTNTLRKAIYDTIPNRECHLKTEKIICVNAIHNMACSGDSGSPLIRYQGCNAVLMGVYSSSRNFTGQACGPKHMVFVRVANHMPWIERYIGYKHQSKESTGSVGTSSVMPVITSGCKRIVNYEDTDQTSNRIVGGMDASIAEIPWMASLTIDKYKNVGYCGATIIDERWILTAAHCLHPRPHSPDYISNDMALIELKTSIKFDMSYANQVCLPTNVGLIDMYGFQALLSGWGRTDGDRPTNTLKKTLYKTIPNRQCDLKTEKIICINATHNMACD</sequence>
<evidence type="ECO:0000259" key="3">
    <source>
        <dbReference type="PROSITE" id="PS50240"/>
    </source>
</evidence>
<dbReference type="PANTHER" id="PTHR24256">
    <property type="entry name" value="TRYPTASE-RELATED"/>
    <property type="match status" value="1"/>
</dbReference>
<dbReference type="InterPro" id="IPR018114">
    <property type="entry name" value="TRYPSIN_HIS"/>
</dbReference>
<dbReference type="AlphaFoldDB" id="A0A7R9KNR5"/>
<accession>A0A7R9KNR5</accession>
<dbReference type="PROSITE" id="PS50240">
    <property type="entry name" value="TRYPSIN_DOM"/>
    <property type="match status" value="2"/>
</dbReference>
<dbReference type="InterPro" id="IPR043504">
    <property type="entry name" value="Peptidase_S1_PA_chymotrypsin"/>
</dbReference>
<dbReference type="InterPro" id="IPR001314">
    <property type="entry name" value="Peptidase_S1A"/>
</dbReference>
<dbReference type="SMART" id="SM00020">
    <property type="entry name" value="Tryp_SPc"/>
    <property type="match status" value="2"/>
</dbReference>
<dbReference type="Pfam" id="PF00089">
    <property type="entry name" value="Trypsin"/>
    <property type="match status" value="3"/>
</dbReference>
<reference evidence="4" key="1">
    <citation type="submission" date="2020-11" db="EMBL/GenBank/DDBJ databases">
        <authorList>
            <person name="Tran Van P."/>
        </authorList>
    </citation>
    <scope>NUCLEOTIDE SEQUENCE</scope>
</reference>
<dbReference type="OrthoDB" id="10059102at2759"/>
<evidence type="ECO:0000256" key="1">
    <source>
        <dbReference type="ARBA" id="ARBA00023157"/>
    </source>
</evidence>
<evidence type="ECO:0000256" key="2">
    <source>
        <dbReference type="ARBA" id="ARBA00024195"/>
    </source>
</evidence>
<dbReference type="FunFam" id="2.40.10.10:FF:000068">
    <property type="entry name" value="transmembrane protease serine 2"/>
    <property type="match status" value="1"/>
</dbReference>
<name>A0A7R9KNR5_9ACAR</name>
<feature type="domain" description="Peptidase S1" evidence="3">
    <location>
        <begin position="299"/>
        <end position="442"/>
    </location>
</feature>
<dbReference type="GO" id="GO:0004252">
    <property type="term" value="F:serine-type endopeptidase activity"/>
    <property type="evidence" value="ECO:0007669"/>
    <property type="project" value="InterPro"/>
</dbReference>
<protein>
    <recommendedName>
        <fullName evidence="3">Peptidase S1 domain-containing protein</fullName>
    </recommendedName>
</protein>
<feature type="domain" description="Peptidase S1" evidence="3">
    <location>
        <begin position="27"/>
        <end position="258"/>
    </location>
</feature>